<keyword evidence="1 2" id="KW-0732">Signal</keyword>
<dbReference type="Proteomes" id="UP000002215">
    <property type="component" value="Chromosome"/>
</dbReference>
<protein>
    <submittedName>
        <fullName evidence="4">Periplasmic binding protein</fullName>
    </submittedName>
</protein>
<dbReference type="InterPro" id="IPR054828">
    <property type="entry name" value="Vit_B12_bind_prot"/>
</dbReference>
<dbReference type="AlphaFoldDB" id="A0A979H075"/>
<name>A0A979H075_CHIPD</name>
<dbReference type="OrthoDB" id="9797736at2"/>
<evidence type="ECO:0000259" key="3">
    <source>
        <dbReference type="PROSITE" id="PS50983"/>
    </source>
</evidence>
<dbReference type="InterPro" id="IPR050902">
    <property type="entry name" value="ABC_Transporter_SBP"/>
</dbReference>
<sequence>MNHMRIRAMIVSFAVCLLATMNVNAQKRIVSLNGAVTEIVCALGFEKSLVGVDVTSTYPASMKEVTKVGHNRNISAEPVLALQPDLILATDNFIQPAVIDQFKNVGVKTIQMKQEFSVAGTKKLITDVAAALNVPEKGTALIKQLDKEQKTLHVQSHPKKVLFIYARGAGTMMVAGKETPLDKIIALAGARNAANGFNDFKPLTPEALVTANPDVILMFDDGLKSMGGVDGLLKVQGVAQTNAGKQKKVITMDGQLLTGFGPRVIQAVQELSTKLN</sequence>
<dbReference type="NCBIfam" id="NF038402">
    <property type="entry name" value="TroA_like"/>
    <property type="match status" value="1"/>
</dbReference>
<dbReference type="InterPro" id="IPR002491">
    <property type="entry name" value="ABC_transptr_periplasmic_BD"/>
</dbReference>
<organism evidence="4 5">
    <name type="scientific">Chitinophaga pinensis (strain ATCC 43595 / DSM 2588 / LMG 13176 / NBRC 15968 / NCIMB 11800 / UQM 2034)</name>
    <dbReference type="NCBI Taxonomy" id="485918"/>
    <lineage>
        <taxon>Bacteria</taxon>
        <taxon>Pseudomonadati</taxon>
        <taxon>Bacteroidota</taxon>
        <taxon>Chitinophagia</taxon>
        <taxon>Chitinophagales</taxon>
        <taxon>Chitinophagaceae</taxon>
        <taxon>Chitinophaga</taxon>
    </lineage>
</organism>
<reference evidence="4 5" key="2">
    <citation type="journal article" date="2010" name="Stand. Genomic Sci.">
        <title>Complete genome sequence of Chitinophaga pinensis type strain (UQM 2034).</title>
        <authorList>
            <person name="Glavina Del Rio T."/>
            <person name="Abt B."/>
            <person name="Spring S."/>
            <person name="Lapidus A."/>
            <person name="Nolan M."/>
            <person name="Tice H."/>
            <person name="Copeland A."/>
            <person name="Cheng J.F."/>
            <person name="Chen F."/>
            <person name="Bruce D."/>
            <person name="Goodwin L."/>
            <person name="Pitluck S."/>
            <person name="Ivanova N."/>
            <person name="Mavromatis K."/>
            <person name="Mikhailova N."/>
            <person name="Pati A."/>
            <person name="Chen A."/>
            <person name="Palaniappan K."/>
            <person name="Land M."/>
            <person name="Hauser L."/>
            <person name="Chang Y.J."/>
            <person name="Jeffries C.D."/>
            <person name="Chain P."/>
            <person name="Saunders E."/>
            <person name="Detter J.C."/>
            <person name="Brettin T."/>
            <person name="Rohde M."/>
            <person name="Goker M."/>
            <person name="Bristow J."/>
            <person name="Eisen J.A."/>
            <person name="Markowitz V."/>
            <person name="Hugenholtz P."/>
            <person name="Kyrpides N.C."/>
            <person name="Klenk H.P."/>
            <person name="Lucas S."/>
        </authorList>
    </citation>
    <scope>NUCLEOTIDE SEQUENCE [LARGE SCALE GENOMIC DNA]</scope>
    <source>
        <strain evidence="5">ATCC 43595 / DSM 2588 / LMG 13176 / NBRC 15968 / NCIMB 11800 / UQM 2034</strain>
    </source>
</reference>
<feature type="signal peptide" evidence="2">
    <location>
        <begin position="1"/>
        <end position="25"/>
    </location>
</feature>
<dbReference type="KEGG" id="cpi:Cpin_7224"/>
<dbReference type="Gene3D" id="3.40.50.1980">
    <property type="entry name" value="Nitrogenase molybdenum iron protein domain"/>
    <property type="match status" value="2"/>
</dbReference>
<dbReference type="EMBL" id="CP001699">
    <property type="protein sequence ID" value="ACU64624.1"/>
    <property type="molecule type" value="Genomic_DNA"/>
</dbReference>
<dbReference type="PROSITE" id="PS50983">
    <property type="entry name" value="FE_B12_PBP"/>
    <property type="match status" value="1"/>
</dbReference>
<feature type="chain" id="PRO_5038030776" evidence="2">
    <location>
        <begin position="26"/>
        <end position="276"/>
    </location>
</feature>
<evidence type="ECO:0000313" key="4">
    <source>
        <dbReference type="EMBL" id="ACU64624.1"/>
    </source>
</evidence>
<feature type="domain" description="Fe/B12 periplasmic-binding" evidence="3">
    <location>
        <begin position="28"/>
        <end position="276"/>
    </location>
</feature>
<dbReference type="Pfam" id="PF01497">
    <property type="entry name" value="Peripla_BP_2"/>
    <property type="match status" value="1"/>
</dbReference>
<evidence type="ECO:0000256" key="2">
    <source>
        <dbReference type="SAM" id="SignalP"/>
    </source>
</evidence>
<dbReference type="PANTHER" id="PTHR30535">
    <property type="entry name" value="VITAMIN B12-BINDING PROTEIN"/>
    <property type="match status" value="1"/>
</dbReference>
<accession>A0A979H075</accession>
<evidence type="ECO:0000313" key="5">
    <source>
        <dbReference type="Proteomes" id="UP000002215"/>
    </source>
</evidence>
<dbReference type="SUPFAM" id="SSF53807">
    <property type="entry name" value="Helical backbone' metal receptor"/>
    <property type="match status" value="1"/>
</dbReference>
<gene>
    <name evidence="4" type="ordered locus">Cpin_7224</name>
</gene>
<dbReference type="PANTHER" id="PTHR30535:SF4">
    <property type="entry name" value="HEMIN-BINDING PERIPLASMIC PROTEIN HMUT"/>
    <property type="match status" value="1"/>
</dbReference>
<evidence type="ECO:0000256" key="1">
    <source>
        <dbReference type="ARBA" id="ARBA00022729"/>
    </source>
</evidence>
<proteinExistence type="predicted"/>
<reference evidence="5" key="1">
    <citation type="submission" date="2009-08" db="EMBL/GenBank/DDBJ databases">
        <title>The complete genome of Chitinophaga pinensis DSM 2588.</title>
        <authorList>
            <consortium name="US DOE Joint Genome Institute (JGI-PGF)"/>
            <person name="Lucas S."/>
            <person name="Copeland A."/>
            <person name="Lapidus A."/>
            <person name="Glavina del Rio T."/>
            <person name="Dalin E."/>
            <person name="Tice H."/>
            <person name="Bruce D."/>
            <person name="Goodwin L."/>
            <person name="Pitluck S."/>
            <person name="Kyrpides N."/>
            <person name="Mavromatis K."/>
            <person name="Ivanova N."/>
            <person name="Mikhailova N."/>
            <person name="Sims D."/>
            <person name="Meinche L."/>
            <person name="Brettin T."/>
            <person name="Detter J.C."/>
            <person name="Han C."/>
            <person name="Larimer F."/>
            <person name="Land M."/>
            <person name="Hauser L."/>
            <person name="Markowitz V."/>
            <person name="Cheng J.-F."/>
            <person name="Hugenholtz P."/>
            <person name="Woyke T."/>
            <person name="Wu D."/>
            <person name="Spring S."/>
            <person name="Klenk H.-P."/>
            <person name="Eisen J.A."/>
        </authorList>
    </citation>
    <scope>NUCLEOTIDE SEQUENCE [LARGE SCALE GENOMIC DNA]</scope>
    <source>
        <strain evidence="5">ATCC 43595 / DSM 2588 / LMG 13176 / NBRC 15968 / NCIMB 11800 / UQM 2034</strain>
    </source>
</reference>